<proteinExistence type="predicted"/>
<reference evidence="1" key="1">
    <citation type="submission" date="2022-04" db="EMBL/GenBank/DDBJ databases">
        <title>Genome of the entomopathogenic fungus Entomophthora muscae.</title>
        <authorList>
            <person name="Elya C."/>
            <person name="Lovett B.R."/>
            <person name="Lee E."/>
            <person name="Macias A.M."/>
            <person name="Hajek A.E."/>
            <person name="De Bivort B.L."/>
            <person name="Kasson M.T."/>
            <person name="De Fine Licht H.H."/>
            <person name="Stajich J.E."/>
        </authorList>
    </citation>
    <scope>NUCLEOTIDE SEQUENCE</scope>
    <source>
        <strain evidence="1">Berkeley</strain>
    </source>
</reference>
<protein>
    <submittedName>
        <fullName evidence="1">Uncharacterized protein</fullName>
    </submittedName>
</protein>
<dbReference type="EMBL" id="QTSX02000779">
    <property type="protein sequence ID" value="KAJ9085147.1"/>
    <property type="molecule type" value="Genomic_DNA"/>
</dbReference>
<evidence type="ECO:0000313" key="1">
    <source>
        <dbReference type="EMBL" id="KAJ9085147.1"/>
    </source>
</evidence>
<dbReference type="Proteomes" id="UP001165960">
    <property type="component" value="Unassembled WGS sequence"/>
</dbReference>
<comment type="caution">
    <text evidence="1">The sequence shown here is derived from an EMBL/GenBank/DDBJ whole genome shotgun (WGS) entry which is preliminary data.</text>
</comment>
<name>A0ACC2UE25_9FUNG</name>
<evidence type="ECO:0000313" key="2">
    <source>
        <dbReference type="Proteomes" id="UP001165960"/>
    </source>
</evidence>
<keyword evidence="2" id="KW-1185">Reference proteome</keyword>
<accession>A0ACC2UE25</accession>
<sequence length="110" mass="12575">MKHYREEDLEFRFCQEELDSLHLSQRHKKTRTSGHFDFSGSFTGNMSVSTTSFPDPDALSSPSQNFSSEETNAIVYTSADSVGQEKNGYYINANRILKELHLLSLQRKHA</sequence>
<organism evidence="1 2">
    <name type="scientific">Entomophthora muscae</name>
    <dbReference type="NCBI Taxonomy" id="34485"/>
    <lineage>
        <taxon>Eukaryota</taxon>
        <taxon>Fungi</taxon>
        <taxon>Fungi incertae sedis</taxon>
        <taxon>Zoopagomycota</taxon>
        <taxon>Entomophthoromycotina</taxon>
        <taxon>Entomophthoromycetes</taxon>
        <taxon>Entomophthorales</taxon>
        <taxon>Entomophthoraceae</taxon>
        <taxon>Entomophthora</taxon>
    </lineage>
</organism>
<gene>
    <name evidence="1" type="ORF">DSO57_1016823</name>
</gene>